<sequence length="341" mass="37792">MAEAIITKKCIVTGGAGFIGSHIVDRLLKDGHTVTVLDNFSSGRKENLAHHKGNKRLKVVNVDIADFNKIKKYFKGIDWVFHLAALADIVPSIKEPLKYHHSNVAGTVSVLEASRLNNIKRFLYAGSASYYGIPDNYPTPETAEIRIEYPYALTKYLGELAVLHWGKVYGLPVVSLRMFNVYGPRSRTSGAYGAVFGVFLAQKLAEKPFTVIGNGAQTRDFTFVTDCVEAFILAAKSNIQNEVFNVSVGEGHSVNEIIELLGGGEVVHLPKRPGEPDKTLSDSSKIKRMLGWAPKVKFEDGVKIMLANINYWKNAPVWDENSISKATAEWFQYLGKKKLSQ</sequence>
<dbReference type="SUPFAM" id="SSF51735">
    <property type="entry name" value="NAD(P)-binding Rossmann-fold domains"/>
    <property type="match status" value="1"/>
</dbReference>
<dbReference type="Pfam" id="PF01370">
    <property type="entry name" value="Epimerase"/>
    <property type="match status" value="1"/>
</dbReference>
<evidence type="ECO:0000313" key="4">
    <source>
        <dbReference type="Proteomes" id="UP000646946"/>
    </source>
</evidence>
<name>A0A832UVU3_9ARCH</name>
<feature type="domain" description="NAD-dependent epimerase/dehydratase" evidence="2">
    <location>
        <begin position="11"/>
        <end position="246"/>
    </location>
</feature>
<dbReference type="InterPro" id="IPR036291">
    <property type="entry name" value="NAD(P)-bd_dom_sf"/>
</dbReference>
<dbReference type="AlphaFoldDB" id="A0A832UVU3"/>
<gene>
    <name evidence="3" type="ORF">H1016_04045</name>
</gene>
<dbReference type="Proteomes" id="UP000646946">
    <property type="component" value="Unassembled WGS sequence"/>
</dbReference>
<dbReference type="InterPro" id="IPR001509">
    <property type="entry name" value="Epimerase_deHydtase"/>
</dbReference>
<dbReference type="Gene3D" id="3.90.25.10">
    <property type="entry name" value="UDP-galactose 4-epimerase, domain 1"/>
    <property type="match status" value="1"/>
</dbReference>
<evidence type="ECO:0000259" key="2">
    <source>
        <dbReference type="Pfam" id="PF01370"/>
    </source>
</evidence>
<evidence type="ECO:0000256" key="1">
    <source>
        <dbReference type="ARBA" id="ARBA00007637"/>
    </source>
</evidence>
<protein>
    <submittedName>
        <fullName evidence="3">SDR family oxidoreductase</fullName>
    </submittedName>
</protein>
<comment type="similarity">
    <text evidence="1">Belongs to the NAD(P)-dependent epimerase/dehydratase family.</text>
</comment>
<keyword evidence="4" id="KW-1185">Reference proteome</keyword>
<evidence type="ECO:0000313" key="3">
    <source>
        <dbReference type="EMBL" id="HIK00685.1"/>
    </source>
</evidence>
<comment type="caution">
    <text evidence="3">The sequence shown here is derived from an EMBL/GenBank/DDBJ whole genome shotgun (WGS) entry which is preliminary data.</text>
</comment>
<dbReference type="PANTHER" id="PTHR43000">
    <property type="entry name" value="DTDP-D-GLUCOSE 4,6-DEHYDRATASE-RELATED"/>
    <property type="match status" value="1"/>
</dbReference>
<reference evidence="3 4" key="1">
    <citation type="journal article" name="Nat. Commun.">
        <title>Undinarchaeota illuminate DPANN phylogeny and the impact of gene transfer on archaeal evolution.</title>
        <authorList>
            <person name="Dombrowski N."/>
            <person name="Williams T.A."/>
            <person name="Sun J."/>
            <person name="Woodcroft B.J."/>
            <person name="Lee J.H."/>
            <person name="Minh B.Q."/>
            <person name="Rinke C."/>
            <person name="Spang A."/>
        </authorList>
    </citation>
    <scope>NUCLEOTIDE SEQUENCE [LARGE SCALE GENOMIC DNA]</scope>
    <source>
        <strain evidence="3">MAG_bin1129</strain>
    </source>
</reference>
<accession>A0A832UVU3</accession>
<dbReference type="CDD" id="cd05256">
    <property type="entry name" value="UDP_AE_SDR_e"/>
    <property type="match status" value="1"/>
</dbReference>
<dbReference type="EMBL" id="DVAB01000033">
    <property type="protein sequence ID" value="HIK00685.1"/>
    <property type="molecule type" value="Genomic_DNA"/>
</dbReference>
<dbReference type="Gene3D" id="3.40.50.720">
    <property type="entry name" value="NAD(P)-binding Rossmann-like Domain"/>
    <property type="match status" value="1"/>
</dbReference>
<organism evidence="3 4">
    <name type="scientific">Candidatus Naiadarchaeum limnaeum</name>
    <dbReference type="NCBI Taxonomy" id="2756139"/>
    <lineage>
        <taxon>Archaea</taxon>
        <taxon>Candidatus Undinarchaeota</taxon>
        <taxon>Candidatus Undinarchaeia</taxon>
        <taxon>Candidatus Naiadarchaeales</taxon>
        <taxon>Candidatus Naiadarchaeaceae</taxon>
        <taxon>Candidatus Naiadarchaeum</taxon>
    </lineage>
</organism>
<proteinExistence type="inferred from homology"/>